<feature type="compositionally biased region" description="Gly residues" evidence="7">
    <location>
        <begin position="131"/>
        <end position="145"/>
    </location>
</feature>
<evidence type="ECO:0000256" key="6">
    <source>
        <dbReference type="SAM" id="Coils"/>
    </source>
</evidence>
<keyword evidence="6" id="KW-0175">Coiled coil</keyword>
<dbReference type="GO" id="GO:0005634">
    <property type="term" value="C:nucleus"/>
    <property type="evidence" value="ECO:0007669"/>
    <property type="project" value="UniProtKB-SubCell"/>
</dbReference>
<evidence type="ECO:0000256" key="7">
    <source>
        <dbReference type="SAM" id="MobiDB-lite"/>
    </source>
</evidence>
<feature type="coiled-coil region" evidence="6">
    <location>
        <begin position="211"/>
        <end position="290"/>
    </location>
</feature>
<feature type="region of interest" description="Disordered" evidence="7">
    <location>
        <begin position="316"/>
        <end position="389"/>
    </location>
</feature>
<feature type="region of interest" description="Disordered" evidence="7">
    <location>
        <begin position="127"/>
        <end position="167"/>
    </location>
</feature>
<keyword evidence="3" id="KW-0238">DNA-binding</keyword>
<dbReference type="InterPro" id="IPR044759">
    <property type="entry name" value="bZIP_RF2"/>
</dbReference>
<organism evidence="9 10">
    <name type="scientific">Morella rubra</name>
    <name type="common">Chinese bayberry</name>
    <dbReference type="NCBI Taxonomy" id="262757"/>
    <lineage>
        <taxon>Eukaryota</taxon>
        <taxon>Viridiplantae</taxon>
        <taxon>Streptophyta</taxon>
        <taxon>Embryophyta</taxon>
        <taxon>Tracheophyta</taxon>
        <taxon>Spermatophyta</taxon>
        <taxon>Magnoliopsida</taxon>
        <taxon>eudicotyledons</taxon>
        <taxon>Gunneridae</taxon>
        <taxon>Pentapetalae</taxon>
        <taxon>rosids</taxon>
        <taxon>fabids</taxon>
        <taxon>Fagales</taxon>
        <taxon>Myricaceae</taxon>
        <taxon>Morella</taxon>
    </lineage>
</organism>
<evidence type="ECO:0000256" key="2">
    <source>
        <dbReference type="ARBA" id="ARBA00023015"/>
    </source>
</evidence>
<evidence type="ECO:0000313" key="9">
    <source>
        <dbReference type="EMBL" id="KAB1225672.1"/>
    </source>
</evidence>
<dbReference type="SMART" id="SM00338">
    <property type="entry name" value="BRLZ"/>
    <property type="match status" value="1"/>
</dbReference>
<dbReference type="Gene3D" id="1.20.5.170">
    <property type="match status" value="1"/>
</dbReference>
<evidence type="ECO:0000313" key="10">
    <source>
        <dbReference type="Proteomes" id="UP000516437"/>
    </source>
</evidence>
<feature type="compositionally biased region" description="Basic and acidic residues" evidence="7">
    <location>
        <begin position="71"/>
        <end position="80"/>
    </location>
</feature>
<dbReference type="Pfam" id="PF00170">
    <property type="entry name" value="bZIP_1"/>
    <property type="match status" value="1"/>
</dbReference>
<protein>
    <submittedName>
        <fullName evidence="9">Transcription factor RF2b</fullName>
    </submittedName>
</protein>
<dbReference type="Proteomes" id="UP000516437">
    <property type="component" value="Chromosome 1"/>
</dbReference>
<dbReference type="PANTHER" id="PTHR13690">
    <property type="entry name" value="TRANSCRIPTION FACTOR POSF21-RELATED"/>
    <property type="match status" value="1"/>
</dbReference>
<gene>
    <name evidence="9" type="ORF">CJ030_MR1G009147</name>
</gene>
<sequence length="389" mass="41807">MSMSKPMQDPTSNPNQNHLLPNPNPNHNSNANANPVLPHNNGTPPPAPQPPHTTSSMFGSTRGGTHHRRAHSEVSFRLTDDMADLSPPDPFNGGGGGGGGGGSSTASLEEMGSEDDLFSTYIDVDKLGADQSGGEGNGVGGGGERSGSRARHRHSCSVDGSSTTTSSTGVFGEIMEAKKAMPADKLAELWNLDPKRAKRILANRQSAARSKERKARYIQELERKVQTLQTEATTLSAQLTLFQRDTNGLNTENTELKLRLQAMEQQAQLRDALNEALKKEVERLKIATGETMSHSDSFNLGMHQMPYTPNFFAFPQGPAGHPDMQLPFNHSQSSMSAHQPHQSNSHPLSEMMQNDPLGRLQGLDISGKGSSFVKSEGPSLSASESSTTF</sequence>
<dbReference type="CDD" id="cd14703">
    <property type="entry name" value="bZIP_plant_RF2"/>
    <property type="match status" value="1"/>
</dbReference>
<dbReference type="FunFam" id="1.20.5.170:FF:000009">
    <property type="entry name" value="probable transcription factor PosF21"/>
    <property type="match status" value="1"/>
</dbReference>
<dbReference type="OrthoDB" id="1435597at2759"/>
<feature type="domain" description="BZIP" evidence="8">
    <location>
        <begin position="193"/>
        <end position="256"/>
    </location>
</feature>
<evidence type="ECO:0000256" key="1">
    <source>
        <dbReference type="ARBA" id="ARBA00004123"/>
    </source>
</evidence>
<feature type="compositionally biased region" description="Low complexity" evidence="7">
    <location>
        <begin position="12"/>
        <end position="42"/>
    </location>
</feature>
<feature type="compositionally biased region" description="Polar residues" evidence="7">
    <location>
        <begin position="1"/>
        <end position="11"/>
    </location>
</feature>
<feature type="region of interest" description="Disordered" evidence="7">
    <location>
        <begin position="1"/>
        <end position="110"/>
    </location>
</feature>
<dbReference type="AlphaFoldDB" id="A0A6A1WK63"/>
<keyword evidence="5" id="KW-0539">Nucleus</keyword>
<evidence type="ECO:0000256" key="3">
    <source>
        <dbReference type="ARBA" id="ARBA00023125"/>
    </source>
</evidence>
<feature type="compositionally biased region" description="Polar residues" evidence="7">
    <location>
        <begin position="328"/>
        <end position="347"/>
    </location>
</feature>
<dbReference type="InterPro" id="IPR004827">
    <property type="entry name" value="bZIP"/>
</dbReference>
<feature type="compositionally biased region" description="Low complexity" evidence="7">
    <location>
        <begin position="375"/>
        <end position="389"/>
    </location>
</feature>
<dbReference type="PANTHER" id="PTHR13690:SF122">
    <property type="entry name" value="ATBZIP TRANSCRIPTION FACTOR"/>
    <property type="match status" value="1"/>
</dbReference>
<name>A0A6A1WK63_9ROSI</name>
<keyword evidence="4" id="KW-0804">Transcription</keyword>
<keyword evidence="2" id="KW-0805">Transcription regulation</keyword>
<evidence type="ECO:0000256" key="5">
    <source>
        <dbReference type="ARBA" id="ARBA00023242"/>
    </source>
</evidence>
<dbReference type="PROSITE" id="PS50217">
    <property type="entry name" value="BZIP"/>
    <property type="match status" value="1"/>
</dbReference>
<evidence type="ECO:0000259" key="8">
    <source>
        <dbReference type="PROSITE" id="PS50217"/>
    </source>
</evidence>
<evidence type="ECO:0000256" key="4">
    <source>
        <dbReference type="ARBA" id="ARBA00023163"/>
    </source>
</evidence>
<proteinExistence type="predicted"/>
<dbReference type="InterPro" id="IPR046347">
    <property type="entry name" value="bZIP_sf"/>
</dbReference>
<keyword evidence="10" id="KW-1185">Reference proteome</keyword>
<feature type="compositionally biased region" description="Gly residues" evidence="7">
    <location>
        <begin position="92"/>
        <end position="103"/>
    </location>
</feature>
<dbReference type="EMBL" id="RXIC02000019">
    <property type="protein sequence ID" value="KAB1225672.1"/>
    <property type="molecule type" value="Genomic_DNA"/>
</dbReference>
<dbReference type="GO" id="GO:0003700">
    <property type="term" value="F:DNA-binding transcription factor activity"/>
    <property type="evidence" value="ECO:0007669"/>
    <property type="project" value="InterPro"/>
</dbReference>
<dbReference type="SUPFAM" id="SSF57959">
    <property type="entry name" value="Leucine zipper domain"/>
    <property type="match status" value="1"/>
</dbReference>
<dbReference type="GO" id="GO:0003677">
    <property type="term" value="F:DNA binding"/>
    <property type="evidence" value="ECO:0007669"/>
    <property type="project" value="UniProtKB-KW"/>
</dbReference>
<reference evidence="9 10" key="1">
    <citation type="journal article" date="2019" name="Plant Biotechnol. J.">
        <title>The red bayberry genome and genetic basis of sex determination.</title>
        <authorList>
            <person name="Jia H.M."/>
            <person name="Jia H.J."/>
            <person name="Cai Q.L."/>
            <person name="Wang Y."/>
            <person name="Zhao H.B."/>
            <person name="Yang W.F."/>
            <person name="Wang G.Y."/>
            <person name="Li Y.H."/>
            <person name="Zhan D.L."/>
            <person name="Shen Y.T."/>
            <person name="Niu Q.F."/>
            <person name="Chang L."/>
            <person name="Qiu J."/>
            <person name="Zhao L."/>
            <person name="Xie H.B."/>
            <person name="Fu W.Y."/>
            <person name="Jin J."/>
            <person name="Li X.W."/>
            <person name="Jiao Y."/>
            <person name="Zhou C.C."/>
            <person name="Tu T."/>
            <person name="Chai C.Y."/>
            <person name="Gao J.L."/>
            <person name="Fan L.J."/>
            <person name="van de Weg E."/>
            <person name="Wang J.Y."/>
            <person name="Gao Z.S."/>
        </authorList>
    </citation>
    <scope>NUCLEOTIDE SEQUENCE [LARGE SCALE GENOMIC DNA]</scope>
    <source>
        <tissue evidence="9">Leaves</tissue>
    </source>
</reference>
<comment type="caution">
    <text evidence="9">The sequence shown here is derived from an EMBL/GenBank/DDBJ whole genome shotgun (WGS) entry which is preliminary data.</text>
</comment>
<accession>A0A6A1WK63</accession>
<comment type="subcellular location">
    <subcellularLocation>
        <location evidence="1">Nucleus</location>
    </subcellularLocation>
</comment>